<dbReference type="RefSeq" id="WP_174496439.1">
    <property type="nucleotide sequence ID" value="NZ_CADDWK010000007.1"/>
</dbReference>
<feature type="transmembrane region" description="Helical" evidence="1">
    <location>
        <begin position="13"/>
        <end position="30"/>
    </location>
</feature>
<dbReference type="AlphaFoldDB" id="A0A841PSS6"/>
<proteinExistence type="predicted"/>
<keyword evidence="3" id="KW-1185">Reference proteome</keyword>
<dbReference type="EMBL" id="JACHGH010000001">
    <property type="protein sequence ID" value="MBB6451840.1"/>
    <property type="molecule type" value="Genomic_DNA"/>
</dbReference>
<feature type="transmembrane region" description="Helical" evidence="1">
    <location>
        <begin position="136"/>
        <end position="155"/>
    </location>
</feature>
<feature type="transmembrane region" description="Helical" evidence="1">
    <location>
        <begin position="77"/>
        <end position="94"/>
    </location>
</feature>
<keyword evidence="1" id="KW-0472">Membrane</keyword>
<protein>
    <submittedName>
        <fullName evidence="2">Uncharacterized protein</fullName>
    </submittedName>
</protein>
<accession>A0A841PSS6</accession>
<dbReference type="Proteomes" id="UP000581688">
    <property type="component" value="Unassembled WGS sequence"/>
</dbReference>
<evidence type="ECO:0000256" key="1">
    <source>
        <dbReference type="SAM" id="Phobius"/>
    </source>
</evidence>
<keyword evidence="1" id="KW-1133">Transmembrane helix</keyword>
<organism evidence="2 3">
    <name type="scientific">Salirhabdus euzebyi</name>
    <dbReference type="NCBI Taxonomy" id="394506"/>
    <lineage>
        <taxon>Bacteria</taxon>
        <taxon>Bacillati</taxon>
        <taxon>Bacillota</taxon>
        <taxon>Bacilli</taxon>
        <taxon>Bacillales</taxon>
        <taxon>Bacillaceae</taxon>
        <taxon>Salirhabdus</taxon>
    </lineage>
</organism>
<reference evidence="2 3" key="1">
    <citation type="submission" date="2020-08" db="EMBL/GenBank/DDBJ databases">
        <title>Genomic Encyclopedia of Type Strains, Phase IV (KMG-IV): sequencing the most valuable type-strain genomes for metagenomic binning, comparative biology and taxonomic classification.</title>
        <authorList>
            <person name="Goeker M."/>
        </authorList>
    </citation>
    <scope>NUCLEOTIDE SEQUENCE [LARGE SCALE GENOMIC DNA]</scope>
    <source>
        <strain evidence="2 3">DSM 19612</strain>
    </source>
</reference>
<comment type="caution">
    <text evidence="2">The sequence shown here is derived from an EMBL/GenBank/DDBJ whole genome shotgun (WGS) entry which is preliminary data.</text>
</comment>
<feature type="transmembrane region" description="Helical" evidence="1">
    <location>
        <begin position="106"/>
        <end position="130"/>
    </location>
</feature>
<name>A0A841PSS6_9BACI</name>
<evidence type="ECO:0000313" key="3">
    <source>
        <dbReference type="Proteomes" id="UP000581688"/>
    </source>
</evidence>
<gene>
    <name evidence="2" type="ORF">HNQ94_000261</name>
</gene>
<keyword evidence="1" id="KW-0812">Transmembrane</keyword>
<evidence type="ECO:0000313" key="2">
    <source>
        <dbReference type="EMBL" id="MBB6451840.1"/>
    </source>
</evidence>
<feature type="transmembrane region" description="Helical" evidence="1">
    <location>
        <begin position="37"/>
        <end position="57"/>
    </location>
</feature>
<sequence length="173" mass="20975">MTIYDNHFNSNEWFLICLLIAVYVIFFLLPKRFPRQVTIVFLLYGIFVSYFFDLTIGLKPIDFYDVNDTSKYSIFDFITYVMFAPVSYLFFYIYDRMKIHKRFTPLYILMWACVAMFMEWVSKYLGVYHYRLAYEIYYSFGIYLAVLSVGIILYHRIQNSLETEKHSQVSFKE</sequence>